<dbReference type="SUPFAM" id="SSF63825">
    <property type="entry name" value="YWTD domain"/>
    <property type="match status" value="1"/>
</dbReference>
<keyword evidence="6" id="KW-1185">Reference proteome</keyword>
<evidence type="ECO:0000313" key="6">
    <source>
        <dbReference type="Proteomes" id="UP001235840"/>
    </source>
</evidence>
<dbReference type="RefSeq" id="WP_307396107.1">
    <property type="nucleotide sequence ID" value="NZ_BAAADK010000014.1"/>
</dbReference>
<name>A0ABT9W2I4_9BACI</name>
<protein>
    <recommendedName>
        <fullName evidence="4">SLH domain-containing protein</fullName>
    </recommendedName>
</protein>
<keyword evidence="2" id="KW-0732">Signal</keyword>
<gene>
    <name evidence="5" type="ORF">J2S11_003207</name>
</gene>
<comment type="caution">
    <text evidence="5">The sequence shown here is derived from an EMBL/GenBank/DDBJ whole genome shotgun (WGS) entry which is preliminary data.</text>
</comment>
<organism evidence="5 6">
    <name type="scientific">Caldalkalibacillus horti</name>
    <dbReference type="NCBI Taxonomy" id="77523"/>
    <lineage>
        <taxon>Bacteria</taxon>
        <taxon>Bacillati</taxon>
        <taxon>Bacillota</taxon>
        <taxon>Bacilli</taxon>
        <taxon>Bacillales</taxon>
        <taxon>Bacillaceae</taxon>
        <taxon>Caldalkalibacillus</taxon>
    </lineage>
</organism>
<dbReference type="Pfam" id="PF00395">
    <property type="entry name" value="SLH"/>
    <property type="match status" value="3"/>
</dbReference>
<dbReference type="PANTHER" id="PTHR43308">
    <property type="entry name" value="OUTER MEMBRANE PROTEIN ALPHA-RELATED"/>
    <property type="match status" value="1"/>
</dbReference>
<dbReference type="SUPFAM" id="SSF50998">
    <property type="entry name" value="Quinoprotein alcohol dehydrogenase-like"/>
    <property type="match status" value="1"/>
</dbReference>
<dbReference type="InterPro" id="IPR013378">
    <property type="entry name" value="InlB-like_B-rpt"/>
</dbReference>
<dbReference type="InterPro" id="IPR042229">
    <property type="entry name" value="Listeria/Bacterioides_rpt_sf"/>
</dbReference>
<dbReference type="Pfam" id="PF09479">
    <property type="entry name" value="Flg_new"/>
    <property type="match status" value="2"/>
</dbReference>
<comment type="subcellular location">
    <subcellularLocation>
        <location evidence="1">Cell envelope</location>
    </subcellularLocation>
</comment>
<evidence type="ECO:0000256" key="2">
    <source>
        <dbReference type="ARBA" id="ARBA00022729"/>
    </source>
</evidence>
<feature type="domain" description="SLH" evidence="4">
    <location>
        <begin position="1360"/>
        <end position="1423"/>
    </location>
</feature>
<dbReference type="InterPro" id="IPR011047">
    <property type="entry name" value="Quinoprotein_ADH-like_sf"/>
</dbReference>
<evidence type="ECO:0000256" key="3">
    <source>
        <dbReference type="SAM" id="Phobius"/>
    </source>
</evidence>
<keyword evidence="3" id="KW-0472">Membrane</keyword>
<keyword evidence="3" id="KW-1133">Transmembrane helix</keyword>
<reference evidence="5 6" key="1">
    <citation type="submission" date="2023-07" db="EMBL/GenBank/DDBJ databases">
        <title>Genomic Encyclopedia of Type Strains, Phase IV (KMG-IV): sequencing the most valuable type-strain genomes for metagenomic binning, comparative biology and taxonomic classification.</title>
        <authorList>
            <person name="Goeker M."/>
        </authorList>
    </citation>
    <scope>NUCLEOTIDE SEQUENCE [LARGE SCALE GENOMIC DNA]</scope>
    <source>
        <strain evidence="5 6">DSM 12751</strain>
    </source>
</reference>
<evidence type="ECO:0000259" key="4">
    <source>
        <dbReference type="PROSITE" id="PS51272"/>
    </source>
</evidence>
<evidence type="ECO:0000313" key="5">
    <source>
        <dbReference type="EMBL" id="MDQ0167282.1"/>
    </source>
</evidence>
<dbReference type="SUPFAM" id="SSF63829">
    <property type="entry name" value="Calcium-dependent phosphotriesterase"/>
    <property type="match status" value="1"/>
</dbReference>
<feature type="transmembrane region" description="Helical" evidence="3">
    <location>
        <begin position="20"/>
        <end position="41"/>
    </location>
</feature>
<evidence type="ECO:0000256" key="1">
    <source>
        <dbReference type="ARBA" id="ARBA00004196"/>
    </source>
</evidence>
<proteinExistence type="predicted"/>
<keyword evidence="3" id="KW-0812">Transmembrane</keyword>
<dbReference type="Proteomes" id="UP001235840">
    <property type="component" value="Unassembled WGS sequence"/>
</dbReference>
<dbReference type="EMBL" id="JAUSTY010000014">
    <property type="protein sequence ID" value="MDQ0167282.1"/>
    <property type="molecule type" value="Genomic_DNA"/>
</dbReference>
<dbReference type="PROSITE" id="PS51272">
    <property type="entry name" value="SLH"/>
    <property type="match status" value="3"/>
</dbReference>
<dbReference type="Gene3D" id="2.60.40.4270">
    <property type="entry name" value="Listeria-Bacteroides repeat domain"/>
    <property type="match status" value="2"/>
</dbReference>
<dbReference type="InterPro" id="IPR001119">
    <property type="entry name" value="SLH_dom"/>
</dbReference>
<dbReference type="PANTHER" id="PTHR43308:SF1">
    <property type="entry name" value="OUTER MEMBRANE PROTEIN ALPHA"/>
    <property type="match status" value="1"/>
</dbReference>
<feature type="domain" description="SLH" evidence="4">
    <location>
        <begin position="1302"/>
        <end position="1359"/>
    </location>
</feature>
<feature type="domain" description="SLH" evidence="4">
    <location>
        <begin position="1235"/>
        <end position="1301"/>
    </location>
</feature>
<accession>A0ABT9W2I4</accession>
<sequence>MRLDKLAKVAYKNKLVNRFIIGLLISTLISGIIPIGSTAYASERMVSREGLMDNIGEIMDFIISDNGTMTIAETNRIVQFDKDFRIIWESVIEGGMIRTLYETEDGSFLFTGANQQYNAIYGSISPDGSTLWTRDIEAYESSYVAALLPHDSSSYIVIGHVRETLGNSARPIIQLVTQHGDMIAEKLIPVGDSSESQMIYDALPEGNGDFVLFGNSQNNALVVKVSGLEESLGDIMWSQTYSVGNSSSFQRASKVSFSGTSGFVIGGNTLNPSQRATLTLIDEEGNMQWSKVYEQAGSGGIGLDVTETRDGGYVLVGGDNGSNGFFLKVDEQGNEQWRKVWPGTGNIRGIVQNSDGSYMMAGGVHSGEGVVRQMSVGEPTGLSVDSLSKRILGLNEKMEYSIDGGLHYEAYNSAQEPVFNGAVDVYVRYAKDLANGFEEGPPTVLSFTKQPIDLEEGQIFNQSGRSYSGVISSSPLGKDFEMTAYGDWPVDFTKDVQAFSGAVFDGEYIWMIPYRAGQVVRFHPETGQMIAYGGWPAGYAPGPDHFANGAFHSGVFDGESIWLIPYDANMVVQLDPLTGEMQGYDAWPDDVGESYKFSGGYFDGESIILVPHNSKVLVELNPATGEMEGYDSWPDDFQWGLNGAAFAASVFDGENVWMLPYEANQIVKFSTLTKEMTGYAEGPIGVNLSADRFIGGAYDGERIWMAPITTEYALAIHTLTGELEKYEIWPEGEQPTGSSYNSMFYDGEAVWLIPYNQNAFMRIDPHTGETTLHRNWPLDFNKGIASFYSSVSDGENLWAIPYYADQVIKLSPTTPPVVPTYVVAYDGNGAIEGDVPVDTERYEEGEEVTVLGNLGQLSLPDHRFAGWSFSQSVTDNVYTAGDRFTMGGEDVTLYAVWEESTPEQPATYLVRYDGNGATSGHVPVGERVYETGEQITIEFNSGGLIRNGYSFSGWNTRSDGSGTGYEPGDQLMIEDADITLYASWARLPSIPNNPPAPEESELIQQPETNSRAITIKLDSVELPLEALMYRVQGKNGQKIDELRLNHQLVQQLKLALSSKQANSIRFVIKEGHSKVDADEFLISLSPSALQELSRLDVQLEFDFYDIAQTLTHQQLTSLKQSAQAVQFRFVLPDQALRTEQAQSFIDAVESGSIVEKGEAERISMPIIVEATDAQGKSLANVETLLTFPLNHSSLPKDVSLQQAYLDSLFVYVVRDEGTSELVKGDIIQDNRHNVTGIQIKVNQFSTFAVVRVIADGVEELYEPYISGYADGSFQPSRSLTRAELAVILERLLAYDEFDDEGRENSFHDVKQGHWAAEAIQTISQAGIMEGIGKDSFIPSKEVTRAEFATVLARWRKLDAEAVSTFDDVRGHWAARAISQVQQQGWVQGYEDGTFRPHRALTRAEAVKVLNAVLGRTPMSAIDQPTWSDVSVSHWAWSDIESASQNYEVSRN</sequence>
<dbReference type="InterPro" id="IPR051465">
    <property type="entry name" value="Cell_Envelope_Struct_Comp"/>
</dbReference>